<dbReference type="HAMAP" id="MF_00014">
    <property type="entry name" value="Ribosome_mat_RimM"/>
    <property type="match status" value="1"/>
</dbReference>
<feature type="domain" description="RimM N-terminal" evidence="6">
    <location>
        <begin position="7"/>
        <end position="83"/>
    </location>
</feature>
<name>A0A1M5QVV1_9CLOT</name>
<keyword evidence="1 5" id="KW-0963">Cytoplasm</keyword>
<accession>A0A1M5QVV1</accession>
<feature type="domain" description="Ribosome maturation factor RimM PRC barrel" evidence="7">
    <location>
        <begin position="96"/>
        <end position="156"/>
    </location>
</feature>
<dbReference type="InterPro" id="IPR011961">
    <property type="entry name" value="RimM"/>
</dbReference>
<dbReference type="InterPro" id="IPR011033">
    <property type="entry name" value="PRC_barrel-like_sf"/>
</dbReference>
<evidence type="ECO:0000313" key="9">
    <source>
        <dbReference type="Proteomes" id="UP000184447"/>
    </source>
</evidence>
<dbReference type="InterPro" id="IPR056792">
    <property type="entry name" value="PRC_RimM"/>
</dbReference>
<dbReference type="SUPFAM" id="SSF50447">
    <property type="entry name" value="Translation proteins"/>
    <property type="match status" value="1"/>
</dbReference>
<dbReference type="InterPro" id="IPR036976">
    <property type="entry name" value="RimM_N_sf"/>
</dbReference>
<dbReference type="PANTHER" id="PTHR33692">
    <property type="entry name" value="RIBOSOME MATURATION FACTOR RIMM"/>
    <property type="match status" value="1"/>
</dbReference>
<reference evidence="8 9" key="1">
    <citation type="submission" date="2016-11" db="EMBL/GenBank/DDBJ databases">
        <authorList>
            <person name="Jaros S."/>
            <person name="Januszkiewicz K."/>
            <person name="Wedrychowicz H."/>
        </authorList>
    </citation>
    <scope>NUCLEOTIDE SEQUENCE [LARGE SCALE GENOMIC DNA]</scope>
    <source>
        <strain evidence="8 9">DSM 8605</strain>
    </source>
</reference>
<keyword evidence="2 5" id="KW-0690">Ribosome biogenesis</keyword>
<comment type="subcellular location">
    <subcellularLocation>
        <location evidence="5">Cytoplasm</location>
    </subcellularLocation>
</comment>
<evidence type="ECO:0000313" key="8">
    <source>
        <dbReference type="EMBL" id="SHH18041.1"/>
    </source>
</evidence>
<dbReference type="GO" id="GO:0005737">
    <property type="term" value="C:cytoplasm"/>
    <property type="evidence" value="ECO:0007669"/>
    <property type="project" value="UniProtKB-SubCell"/>
</dbReference>
<evidence type="ECO:0000256" key="2">
    <source>
        <dbReference type="ARBA" id="ARBA00022517"/>
    </source>
</evidence>
<evidence type="ECO:0000256" key="1">
    <source>
        <dbReference type="ARBA" id="ARBA00022490"/>
    </source>
</evidence>
<protein>
    <recommendedName>
        <fullName evidence="5">Ribosome maturation factor RimM</fullName>
    </recommendedName>
</protein>
<dbReference type="OrthoDB" id="9810331at2"/>
<evidence type="ECO:0000259" key="6">
    <source>
        <dbReference type="Pfam" id="PF01782"/>
    </source>
</evidence>
<dbReference type="AlphaFoldDB" id="A0A1M5QVV1"/>
<comment type="subunit">
    <text evidence="5">Binds ribosomal protein uS19.</text>
</comment>
<evidence type="ECO:0000256" key="3">
    <source>
        <dbReference type="ARBA" id="ARBA00022552"/>
    </source>
</evidence>
<gene>
    <name evidence="5" type="primary">rimM</name>
    <name evidence="8" type="ORF">SAMN02745207_00317</name>
</gene>
<dbReference type="RefSeq" id="WP_073336283.1">
    <property type="nucleotide sequence ID" value="NZ_FQXM01000002.1"/>
</dbReference>
<dbReference type="NCBIfam" id="TIGR02273">
    <property type="entry name" value="16S_RimM"/>
    <property type="match status" value="1"/>
</dbReference>
<dbReference type="Pfam" id="PF24986">
    <property type="entry name" value="PRC_RimM"/>
    <property type="match status" value="1"/>
</dbReference>
<comment type="domain">
    <text evidence="5">The PRC barrel domain binds ribosomal protein uS19.</text>
</comment>
<dbReference type="InterPro" id="IPR009000">
    <property type="entry name" value="Transl_B-barrel_sf"/>
</dbReference>
<dbReference type="GO" id="GO:0005840">
    <property type="term" value="C:ribosome"/>
    <property type="evidence" value="ECO:0007669"/>
    <property type="project" value="InterPro"/>
</dbReference>
<keyword evidence="9" id="KW-1185">Reference proteome</keyword>
<evidence type="ECO:0000256" key="4">
    <source>
        <dbReference type="ARBA" id="ARBA00023186"/>
    </source>
</evidence>
<organism evidence="8 9">
    <name type="scientific">Clostridium grantii DSM 8605</name>
    <dbReference type="NCBI Taxonomy" id="1121316"/>
    <lineage>
        <taxon>Bacteria</taxon>
        <taxon>Bacillati</taxon>
        <taxon>Bacillota</taxon>
        <taxon>Clostridia</taxon>
        <taxon>Eubacteriales</taxon>
        <taxon>Clostridiaceae</taxon>
        <taxon>Clostridium</taxon>
    </lineage>
</organism>
<keyword evidence="3 5" id="KW-0698">rRNA processing</keyword>
<comment type="similarity">
    <text evidence="5">Belongs to the RimM family.</text>
</comment>
<dbReference type="Pfam" id="PF01782">
    <property type="entry name" value="RimM"/>
    <property type="match status" value="1"/>
</dbReference>
<evidence type="ECO:0000259" key="7">
    <source>
        <dbReference type="Pfam" id="PF24986"/>
    </source>
</evidence>
<dbReference type="SUPFAM" id="SSF50346">
    <property type="entry name" value="PRC-barrel domain"/>
    <property type="match status" value="1"/>
</dbReference>
<dbReference type="Gene3D" id="2.40.30.60">
    <property type="entry name" value="RimM"/>
    <property type="match status" value="1"/>
</dbReference>
<dbReference type="GO" id="GO:0042274">
    <property type="term" value="P:ribosomal small subunit biogenesis"/>
    <property type="evidence" value="ECO:0007669"/>
    <property type="project" value="UniProtKB-UniRule"/>
</dbReference>
<sequence length="162" mass="18333">MEELLAVGKIVNTHGLKGEVKVISLSDDEERFKKLKDVYIDGKKEKIIGCKLQPGRVVLKIEGVETIEDAQKLKTKLIEVSRENAIKLPKGTHFVVDLIGCTVYDEDKNDLGKIFDVLFTGSNDVYWVKGKEELLIPVLKEIVLDINIETKSIVIKNVEKWQ</sequence>
<dbReference type="Proteomes" id="UP000184447">
    <property type="component" value="Unassembled WGS sequence"/>
</dbReference>
<dbReference type="GO" id="GO:0006364">
    <property type="term" value="P:rRNA processing"/>
    <property type="evidence" value="ECO:0007669"/>
    <property type="project" value="UniProtKB-UniRule"/>
</dbReference>
<keyword evidence="4 5" id="KW-0143">Chaperone</keyword>
<dbReference type="GO" id="GO:0043022">
    <property type="term" value="F:ribosome binding"/>
    <property type="evidence" value="ECO:0007669"/>
    <property type="project" value="InterPro"/>
</dbReference>
<dbReference type="EMBL" id="FQXM01000002">
    <property type="protein sequence ID" value="SHH18041.1"/>
    <property type="molecule type" value="Genomic_DNA"/>
</dbReference>
<dbReference type="Gene3D" id="2.30.30.240">
    <property type="entry name" value="PRC-barrel domain"/>
    <property type="match status" value="1"/>
</dbReference>
<dbReference type="InterPro" id="IPR002676">
    <property type="entry name" value="RimM_N"/>
</dbReference>
<dbReference type="STRING" id="1121316.SAMN02745207_00317"/>
<dbReference type="PANTHER" id="PTHR33692:SF1">
    <property type="entry name" value="RIBOSOME MATURATION FACTOR RIMM"/>
    <property type="match status" value="1"/>
</dbReference>
<comment type="function">
    <text evidence="5">An accessory protein needed during the final step in the assembly of 30S ribosomal subunit, possibly for assembly of the head region. Essential for efficient processing of 16S rRNA. May be needed both before and after RbfA during the maturation of 16S rRNA. It has affinity for free ribosomal 30S subunits but not for 70S ribosomes.</text>
</comment>
<proteinExistence type="inferred from homology"/>
<evidence type="ECO:0000256" key="5">
    <source>
        <dbReference type="HAMAP-Rule" id="MF_00014"/>
    </source>
</evidence>